<reference evidence="1 2" key="1">
    <citation type="journal article" date="2017" name="Genome Announc.">
        <title>Draft Genome Sequences of Four Alkaliphilic Bacteria Belonging to the Anaerobacillus Genus.</title>
        <authorList>
            <person name="Bassil N.M."/>
            <person name="Lloyd J.R."/>
        </authorList>
    </citation>
    <scope>NUCLEOTIDE SEQUENCE [LARGE SCALE GENOMIC DNA]</scope>
    <source>
        <strain evidence="1 2">NB2006</strain>
    </source>
</reference>
<gene>
    <name evidence="1" type="ORF">AWH56_26790</name>
</gene>
<evidence type="ECO:0000313" key="1">
    <source>
        <dbReference type="EMBL" id="XRP48483.1"/>
    </source>
</evidence>
<protein>
    <submittedName>
        <fullName evidence="1">Uncharacterized protein</fullName>
    </submittedName>
</protein>
<dbReference type="EMBL" id="CP063356">
    <property type="protein sequence ID" value="XRP48483.1"/>
    <property type="molecule type" value="Genomic_DNA"/>
</dbReference>
<proteinExistence type="predicted"/>
<dbReference type="Proteomes" id="UP000180175">
    <property type="component" value="Chromosome"/>
</dbReference>
<name>A0AC62A4C7_9BACI</name>
<evidence type="ECO:0000313" key="2">
    <source>
        <dbReference type="Proteomes" id="UP000180175"/>
    </source>
</evidence>
<organism evidence="1 2">
    <name type="scientific">Anaerobacillus isosaccharinicus</name>
    <dbReference type="NCBI Taxonomy" id="1532552"/>
    <lineage>
        <taxon>Bacteria</taxon>
        <taxon>Bacillati</taxon>
        <taxon>Bacillota</taxon>
        <taxon>Bacilli</taxon>
        <taxon>Bacillales</taxon>
        <taxon>Bacillaceae</taxon>
        <taxon>Anaerobacillus</taxon>
    </lineage>
</organism>
<accession>A0AC62A4C7</accession>
<keyword evidence="2" id="KW-1185">Reference proteome</keyword>
<reference evidence="1 2" key="2">
    <citation type="journal article" date="2019" name="Int. J. Syst. Evol. Microbiol.">
        <title>Anaerobacillus isosaccharinicus sp. nov., an alkaliphilic bacterium which degrades isosaccharinic acid.</title>
        <authorList>
            <person name="Bassil N.M."/>
            <person name="Lloyd J.R."/>
        </authorList>
    </citation>
    <scope>NUCLEOTIDE SEQUENCE [LARGE SCALE GENOMIC DNA]</scope>
    <source>
        <strain evidence="1 2">NB2006</strain>
    </source>
</reference>
<sequence>MSTAIKKQLKSISATEFGNLITKNLGRRMHFENGSALFEER</sequence>